<comment type="caution">
    <text evidence="1">The sequence shown here is derived from an EMBL/GenBank/DDBJ whole genome shotgun (WGS) entry which is preliminary data.</text>
</comment>
<sequence length="619" mass="68222">MPPPGPRAEQLQSGRTDGSMARDTTSVHQQLAQHSWGAAGTAHRRELKHKRLVKAAQTQPYWLKITLAQEKLRTWSSTELIRYLQLTDNQLFAGLHVATLAKWIVDDGNGKKTWSAPVLERANAGRCHGTTTRSKTLSKYPLIVSDAASQLKALRVAGVAVNGPLVAAMIKAHICHKAPELLAPGSKFTLSTSCVHRFVQEVLDWSSRKSTQAARKVPVNGADLCELAFLRMVFAIAFHRIKPSMIVNADQAGISLMPSGKQTYEVRGSKDVTVHAHDEKRQMTVVVASSLSGEILPFQLVWGGTTDVSLPSKLAPHRQEADELGFVYAHGDTRHWSSKETTKKWIAEVLDPYFDRQREQDEELSDNSKGLLVIDVWPVHIAKSLPDDFLPWMRVSHKNMIIIFIPGGCTGFFQPVDVGLQRIVKHIVKRAAVNFLVASATRKLMAGEKAADIALPTDLPTLRNASVAWLLDAYNYLKARPDIVKKAWAKCETKGWSLSYESLTSKAARRRLEEVISTNPQFTAEFATLGVVTGILDGEEEAFDSHDDDLSVDLNIIAELCTSKAPSAQSQQSQPDGSANHLDLVAYAADIDVGSDDEFVGTHGQEDFEEQDDGKCSIR</sequence>
<dbReference type="EMBL" id="JANSHE010001008">
    <property type="protein sequence ID" value="KAJ3005260.1"/>
    <property type="molecule type" value="Genomic_DNA"/>
</dbReference>
<proteinExistence type="predicted"/>
<keyword evidence="2" id="KW-1185">Reference proteome</keyword>
<organism evidence="1 2">
    <name type="scientific">Trametes sanguinea</name>
    <dbReference type="NCBI Taxonomy" id="158606"/>
    <lineage>
        <taxon>Eukaryota</taxon>
        <taxon>Fungi</taxon>
        <taxon>Dikarya</taxon>
        <taxon>Basidiomycota</taxon>
        <taxon>Agaricomycotina</taxon>
        <taxon>Agaricomycetes</taxon>
        <taxon>Polyporales</taxon>
        <taxon>Polyporaceae</taxon>
        <taxon>Trametes</taxon>
    </lineage>
</organism>
<reference evidence="1" key="1">
    <citation type="submission" date="2022-08" db="EMBL/GenBank/DDBJ databases">
        <title>Genome Sequence of Pycnoporus sanguineus.</title>
        <authorList>
            <person name="Buettner E."/>
        </authorList>
    </citation>
    <scope>NUCLEOTIDE SEQUENCE</scope>
    <source>
        <strain evidence="1">CG-C14</strain>
    </source>
</reference>
<evidence type="ECO:0000313" key="2">
    <source>
        <dbReference type="Proteomes" id="UP001144978"/>
    </source>
</evidence>
<name>A0ACC1Q0R6_9APHY</name>
<protein>
    <submittedName>
        <fullName evidence="1">Uncharacterized protein</fullName>
    </submittedName>
</protein>
<accession>A0ACC1Q0R6</accession>
<gene>
    <name evidence="1" type="ORF">NUW54_g4424</name>
</gene>
<evidence type="ECO:0000313" key="1">
    <source>
        <dbReference type="EMBL" id="KAJ3005260.1"/>
    </source>
</evidence>
<dbReference type="Proteomes" id="UP001144978">
    <property type="component" value="Unassembled WGS sequence"/>
</dbReference>